<dbReference type="InterPro" id="IPR046938">
    <property type="entry name" value="DNA_clamp_sf"/>
</dbReference>
<evidence type="ECO:0000259" key="11">
    <source>
        <dbReference type="Pfam" id="PF02767"/>
    </source>
</evidence>
<keyword evidence="6 9" id="KW-0235">DNA replication</keyword>
<sequence length="368" mass="41079">MKIECVKEDLLQALVITEKIAGTNPTLPILNCVLLEAEKDVLRVRSTNLELGIEVVVPIKKEQDGVVAVPASILYNTLQNTSDSHIILATKDSNLILTTKHSTTTISTHSPEDFPILPHTSSGATYTMKSYELMLGIQSVIYSASNSTIKPELSSVYIFEHDKKLFFVSTDSFRLAEKRIATKQKETLPQPLLLPIRNALEVVRILNQAHKDADITVTITENQCSLKFDSVFVTSRLIEGVFPDYQQIIPTRHTTEAVVLKQDLLNVFKKMNIFSDKFGQVSLYIDPKKKLFTVSARNLVVGETADSIDAAISGEKVEMNFNYRYIFDSLSSIHSDSITLFFSGIGKPLVIRGVSDDSFLYLVMPMNK</sequence>
<dbReference type="AlphaFoldDB" id="A0A1F6D189"/>
<comment type="caution">
    <text evidence="13">The sequence shown here is derived from an EMBL/GenBank/DDBJ whole genome shotgun (WGS) entry which is preliminary data.</text>
</comment>
<keyword evidence="3 9" id="KW-0963">Cytoplasm</keyword>
<evidence type="ECO:0000256" key="1">
    <source>
        <dbReference type="ARBA" id="ARBA00004496"/>
    </source>
</evidence>
<keyword evidence="4 9" id="KW-0808">Transferase</keyword>
<dbReference type="InterPro" id="IPR022637">
    <property type="entry name" value="DNA_polIII_beta_cen"/>
</dbReference>
<organism evidence="13 14">
    <name type="scientific">Candidatus Kaiserbacteria bacterium RIFCSPHIGHO2_02_FULL_49_11</name>
    <dbReference type="NCBI Taxonomy" id="1798489"/>
    <lineage>
        <taxon>Bacteria</taxon>
        <taxon>Candidatus Kaiseribacteriota</taxon>
    </lineage>
</organism>
<dbReference type="GO" id="GO:0003887">
    <property type="term" value="F:DNA-directed DNA polymerase activity"/>
    <property type="evidence" value="ECO:0007669"/>
    <property type="project" value="UniProtKB-UniRule"/>
</dbReference>
<evidence type="ECO:0000259" key="12">
    <source>
        <dbReference type="Pfam" id="PF02768"/>
    </source>
</evidence>
<dbReference type="Pfam" id="PF02767">
    <property type="entry name" value="DNA_pol3_beta_2"/>
    <property type="match status" value="1"/>
</dbReference>
<dbReference type="InterPro" id="IPR022634">
    <property type="entry name" value="DNA_polIII_beta_N"/>
</dbReference>
<evidence type="ECO:0000256" key="2">
    <source>
        <dbReference type="ARBA" id="ARBA00010752"/>
    </source>
</evidence>
<keyword evidence="8" id="KW-0238">DNA-binding</keyword>
<dbReference type="InterPro" id="IPR001001">
    <property type="entry name" value="DNA_polIII_beta"/>
</dbReference>
<evidence type="ECO:0000259" key="10">
    <source>
        <dbReference type="Pfam" id="PF00712"/>
    </source>
</evidence>
<evidence type="ECO:0000256" key="7">
    <source>
        <dbReference type="ARBA" id="ARBA00022932"/>
    </source>
</evidence>
<dbReference type="InterPro" id="IPR022635">
    <property type="entry name" value="DNA_polIII_beta_C"/>
</dbReference>
<comment type="similarity">
    <text evidence="2 9">Belongs to the beta sliding clamp family.</text>
</comment>
<dbReference type="NCBIfam" id="TIGR00663">
    <property type="entry name" value="dnan"/>
    <property type="match status" value="1"/>
</dbReference>
<dbReference type="Pfam" id="PF02768">
    <property type="entry name" value="DNA_pol3_beta_3"/>
    <property type="match status" value="1"/>
</dbReference>
<evidence type="ECO:0000256" key="9">
    <source>
        <dbReference type="PIRNR" id="PIRNR000804"/>
    </source>
</evidence>
<dbReference type="GO" id="GO:0006271">
    <property type="term" value="P:DNA strand elongation involved in DNA replication"/>
    <property type="evidence" value="ECO:0007669"/>
    <property type="project" value="TreeGrafter"/>
</dbReference>
<dbReference type="GO" id="GO:0009360">
    <property type="term" value="C:DNA polymerase III complex"/>
    <property type="evidence" value="ECO:0007669"/>
    <property type="project" value="InterPro"/>
</dbReference>
<dbReference type="PANTHER" id="PTHR30478:SF0">
    <property type="entry name" value="BETA SLIDING CLAMP"/>
    <property type="match status" value="1"/>
</dbReference>
<gene>
    <name evidence="13" type="ORF">A3D62_02690</name>
</gene>
<dbReference type="Gene3D" id="3.10.150.10">
    <property type="entry name" value="DNA Polymerase III, subunit A, domain 2"/>
    <property type="match status" value="1"/>
</dbReference>
<dbReference type="EMBL" id="MFLC01000010">
    <property type="protein sequence ID" value="OGG55199.1"/>
    <property type="molecule type" value="Genomic_DNA"/>
</dbReference>
<dbReference type="GO" id="GO:0008408">
    <property type="term" value="F:3'-5' exonuclease activity"/>
    <property type="evidence" value="ECO:0007669"/>
    <property type="project" value="InterPro"/>
</dbReference>
<evidence type="ECO:0000313" key="14">
    <source>
        <dbReference type="Proteomes" id="UP000177659"/>
    </source>
</evidence>
<feature type="domain" description="DNA polymerase III beta sliding clamp central" evidence="11">
    <location>
        <begin position="131"/>
        <end position="244"/>
    </location>
</feature>
<accession>A0A1F6D189</accession>
<name>A0A1F6D189_9BACT</name>
<dbReference type="Proteomes" id="UP000177659">
    <property type="component" value="Unassembled WGS sequence"/>
</dbReference>
<feature type="domain" description="DNA polymerase III beta sliding clamp N-terminal" evidence="10">
    <location>
        <begin position="1"/>
        <end position="118"/>
    </location>
</feature>
<protein>
    <recommendedName>
        <fullName evidence="9">Beta sliding clamp</fullName>
    </recommendedName>
</protein>
<dbReference type="SMART" id="SM00480">
    <property type="entry name" value="POL3Bc"/>
    <property type="match status" value="1"/>
</dbReference>
<evidence type="ECO:0000256" key="8">
    <source>
        <dbReference type="ARBA" id="ARBA00023125"/>
    </source>
</evidence>
<feature type="domain" description="DNA polymerase III beta sliding clamp C-terminal" evidence="12">
    <location>
        <begin position="247"/>
        <end position="366"/>
    </location>
</feature>
<dbReference type="Pfam" id="PF00712">
    <property type="entry name" value="DNA_pol3_beta"/>
    <property type="match status" value="1"/>
</dbReference>
<comment type="function">
    <text evidence="9">Confers DNA tethering and processivity to DNA polymerases and other proteins. Acts as a clamp, forming a ring around DNA (a reaction catalyzed by the clamp-loading complex) which diffuses in an ATP-independent manner freely and bidirectionally along dsDNA. Initially characterized for its ability to contact the catalytic subunit of DNA polymerase III (Pol III), a complex, multichain enzyme responsible for most of the replicative synthesis in bacteria; Pol III exhibits 3'-5' exonuclease proofreading activity. The beta chain is required for initiation of replication as well as for processivity of DNA replication.</text>
</comment>
<reference evidence="13 14" key="1">
    <citation type="journal article" date="2016" name="Nat. Commun.">
        <title>Thousands of microbial genomes shed light on interconnected biogeochemical processes in an aquifer system.</title>
        <authorList>
            <person name="Anantharaman K."/>
            <person name="Brown C.T."/>
            <person name="Hug L.A."/>
            <person name="Sharon I."/>
            <person name="Castelle C.J."/>
            <person name="Probst A.J."/>
            <person name="Thomas B.C."/>
            <person name="Singh A."/>
            <person name="Wilkins M.J."/>
            <person name="Karaoz U."/>
            <person name="Brodie E.L."/>
            <person name="Williams K.H."/>
            <person name="Hubbard S.S."/>
            <person name="Banfield J.F."/>
        </authorList>
    </citation>
    <scope>NUCLEOTIDE SEQUENCE [LARGE SCALE GENOMIC DNA]</scope>
</reference>
<dbReference type="PANTHER" id="PTHR30478">
    <property type="entry name" value="DNA POLYMERASE III SUBUNIT BETA"/>
    <property type="match status" value="1"/>
</dbReference>
<dbReference type="GO" id="GO:0005737">
    <property type="term" value="C:cytoplasm"/>
    <property type="evidence" value="ECO:0007669"/>
    <property type="project" value="UniProtKB-SubCell"/>
</dbReference>
<evidence type="ECO:0000256" key="4">
    <source>
        <dbReference type="ARBA" id="ARBA00022679"/>
    </source>
</evidence>
<comment type="subcellular location">
    <subcellularLocation>
        <location evidence="1 9">Cytoplasm</location>
    </subcellularLocation>
</comment>
<evidence type="ECO:0000256" key="6">
    <source>
        <dbReference type="ARBA" id="ARBA00022705"/>
    </source>
</evidence>
<dbReference type="GO" id="GO:0003677">
    <property type="term" value="F:DNA binding"/>
    <property type="evidence" value="ECO:0007669"/>
    <property type="project" value="UniProtKB-UniRule"/>
</dbReference>
<proteinExistence type="inferred from homology"/>
<keyword evidence="5 9" id="KW-0548">Nucleotidyltransferase</keyword>
<dbReference type="SUPFAM" id="SSF55979">
    <property type="entry name" value="DNA clamp"/>
    <property type="match status" value="3"/>
</dbReference>
<dbReference type="Gene3D" id="3.70.10.10">
    <property type="match status" value="1"/>
</dbReference>
<comment type="subunit">
    <text evidence="9">Forms a ring-shaped head-to-tail homodimer around DNA.</text>
</comment>
<evidence type="ECO:0000256" key="5">
    <source>
        <dbReference type="ARBA" id="ARBA00022695"/>
    </source>
</evidence>
<evidence type="ECO:0000256" key="3">
    <source>
        <dbReference type="ARBA" id="ARBA00022490"/>
    </source>
</evidence>
<evidence type="ECO:0000313" key="13">
    <source>
        <dbReference type="EMBL" id="OGG55199.1"/>
    </source>
</evidence>
<dbReference type="CDD" id="cd00140">
    <property type="entry name" value="beta_clamp"/>
    <property type="match status" value="1"/>
</dbReference>
<keyword evidence="7 9" id="KW-0239">DNA-directed DNA polymerase</keyword>
<dbReference type="PIRSF" id="PIRSF000804">
    <property type="entry name" value="DNA_pol_III_b"/>
    <property type="match status" value="1"/>
</dbReference>